<comment type="caution">
    <text evidence="3">The sequence shown here is derived from an EMBL/GenBank/DDBJ whole genome shotgun (WGS) entry which is preliminary data.</text>
</comment>
<keyword evidence="2" id="KW-0472">Membrane</keyword>
<evidence type="ECO:0000256" key="1">
    <source>
        <dbReference type="SAM" id="MobiDB-lite"/>
    </source>
</evidence>
<protein>
    <submittedName>
        <fullName evidence="3">Uncharacterized protein</fullName>
    </submittedName>
</protein>
<evidence type="ECO:0000256" key="2">
    <source>
        <dbReference type="SAM" id="Phobius"/>
    </source>
</evidence>
<feature type="region of interest" description="Disordered" evidence="1">
    <location>
        <begin position="1"/>
        <end position="23"/>
    </location>
</feature>
<evidence type="ECO:0000313" key="3">
    <source>
        <dbReference type="EMBL" id="GHC57317.1"/>
    </source>
</evidence>
<reference evidence="3" key="2">
    <citation type="submission" date="2020-09" db="EMBL/GenBank/DDBJ databases">
        <authorList>
            <person name="Sun Q."/>
            <person name="Ohkuma M."/>
        </authorList>
    </citation>
    <scope>NUCLEOTIDE SEQUENCE</scope>
    <source>
        <strain evidence="3">JCM 4633</strain>
    </source>
</reference>
<organism evidence="3 4">
    <name type="scientific">Streptomyces cinnamoneus</name>
    <name type="common">Streptoverticillium cinnamoneum</name>
    <dbReference type="NCBI Taxonomy" id="53446"/>
    <lineage>
        <taxon>Bacteria</taxon>
        <taxon>Bacillati</taxon>
        <taxon>Actinomycetota</taxon>
        <taxon>Actinomycetes</taxon>
        <taxon>Kitasatosporales</taxon>
        <taxon>Streptomycetaceae</taxon>
        <taxon>Streptomyces</taxon>
        <taxon>Streptomyces cinnamoneus group</taxon>
    </lineage>
</organism>
<proteinExistence type="predicted"/>
<feature type="compositionally biased region" description="Basic residues" evidence="1">
    <location>
        <begin position="1"/>
        <end position="16"/>
    </location>
</feature>
<accession>A0A918WJG3</accession>
<dbReference type="EMBL" id="BMVB01000012">
    <property type="protein sequence ID" value="GHC57317.1"/>
    <property type="molecule type" value="Genomic_DNA"/>
</dbReference>
<name>A0A918WJG3_STRCJ</name>
<feature type="transmembrane region" description="Helical" evidence="2">
    <location>
        <begin position="40"/>
        <end position="62"/>
    </location>
</feature>
<keyword evidence="2" id="KW-0812">Transmembrane</keyword>
<sequence>MNRSPRRRRAKQLQHRLAHDEDTSRHYETFRRLNRSGKPALARFVSIPVTGILLISGASVHVQFTPETFSATLAALGMAGGTHWLRCRRRS</sequence>
<dbReference type="Proteomes" id="UP000646244">
    <property type="component" value="Unassembled WGS sequence"/>
</dbReference>
<gene>
    <name evidence="3" type="ORF">GCM10010507_37430</name>
</gene>
<reference evidence="3" key="1">
    <citation type="journal article" date="2014" name="Int. J. Syst. Evol. Microbiol.">
        <title>Complete genome sequence of Corynebacterium casei LMG S-19264T (=DSM 44701T), isolated from a smear-ripened cheese.</title>
        <authorList>
            <consortium name="US DOE Joint Genome Institute (JGI-PGF)"/>
            <person name="Walter F."/>
            <person name="Albersmeier A."/>
            <person name="Kalinowski J."/>
            <person name="Ruckert C."/>
        </authorList>
    </citation>
    <scope>NUCLEOTIDE SEQUENCE</scope>
    <source>
        <strain evidence="3">JCM 4633</strain>
    </source>
</reference>
<feature type="transmembrane region" description="Helical" evidence="2">
    <location>
        <begin position="68"/>
        <end position="85"/>
    </location>
</feature>
<dbReference type="AlphaFoldDB" id="A0A918WJG3"/>
<evidence type="ECO:0000313" key="4">
    <source>
        <dbReference type="Proteomes" id="UP000646244"/>
    </source>
</evidence>
<keyword evidence="2" id="KW-1133">Transmembrane helix</keyword>